<protein>
    <submittedName>
        <fullName evidence="2">RNB family domain-containing protein</fullName>
        <ecNumber evidence="2">3.1.13.1</ecNumber>
    </submittedName>
</protein>
<dbReference type="VEuPathDB" id="ToxoDB:TGVAND_261050A"/>
<evidence type="ECO:0000313" key="2">
    <source>
        <dbReference type="EMBL" id="KFH10616.1"/>
    </source>
</evidence>
<name>A0A086QDD4_TOXGO</name>
<accession>A0A086QDD4</accession>
<proteinExistence type="predicted"/>
<dbReference type="Gene3D" id="3.40.50.1010">
    <property type="entry name" value="5'-nuclease"/>
    <property type="match status" value="1"/>
</dbReference>
<evidence type="ECO:0000256" key="1">
    <source>
        <dbReference type="SAM" id="MobiDB-lite"/>
    </source>
</evidence>
<reference evidence="2 3" key="1">
    <citation type="submission" date="2014-08" db="EMBL/GenBank/DDBJ databases">
        <authorList>
            <person name="Sibley D."/>
            <person name="Venepally P."/>
            <person name="Karamycheva S."/>
            <person name="Hadjithomas M."/>
            <person name="Khan A."/>
            <person name="Brunk B."/>
            <person name="Roos D."/>
            <person name="Caler E."/>
            <person name="Lorenzi H."/>
        </authorList>
    </citation>
    <scope>NUCLEOTIDE SEQUENCE [LARGE SCALE GENOMIC DNA]</scope>
    <source>
        <strain evidence="2 3">VAND</strain>
    </source>
</reference>
<sequence>MAYSLLPGSTARRLAGEATDQAECEGKEGRRREREDEGEMELDFCEEGVSHANRRLLTFLKATRRGKIQKVVREIYLRDDLPCGIAGCCLCYDPSDETERKGLLSIDERILLLDTNVALRQLDFLQEDPCINNCLLLSSVLSEVRRRNLQTYSALLSLCRQSADSSSGTRKPGVGASSRVYLQKYQNA</sequence>
<evidence type="ECO:0000313" key="3">
    <source>
        <dbReference type="Proteomes" id="UP000028840"/>
    </source>
</evidence>
<organism evidence="2 3">
    <name type="scientific">Toxoplasma gondii VAND</name>
    <dbReference type="NCBI Taxonomy" id="933077"/>
    <lineage>
        <taxon>Eukaryota</taxon>
        <taxon>Sar</taxon>
        <taxon>Alveolata</taxon>
        <taxon>Apicomplexa</taxon>
        <taxon>Conoidasida</taxon>
        <taxon>Coccidia</taxon>
        <taxon>Eucoccidiorida</taxon>
        <taxon>Eimeriorina</taxon>
        <taxon>Sarcocystidae</taxon>
        <taxon>Toxoplasma</taxon>
    </lineage>
</organism>
<feature type="compositionally biased region" description="Basic and acidic residues" evidence="1">
    <location>
        <begin position="24"/>
        <end position="35"/>
    </location>
</feature>
<comment type="caution">
    <text evidence="2">The sequence shown here is derived from an EMBL/GenBank/DDBJ whole genome shotgun (WGS) entry which is preliminary data.</text>
</comment>
<dbReference type="GO" id="GO:0008859">
    <property type="term" value="F:exoribonuclease II activity"/>
    <property type="evidence" value="ECO:0007669"/>
    <property type="project" value="UniProtKB-EC"/>
</dbReference>
<reference evidence="2 3" key="2">
    <citation type="journal article" date="2015" name="Eukaryot. Cell">
        <title>Genetic mapping reveals that sinefungin resistance in Toxoplasma gondii is controlled by a putative amino acid transporter locus that can be used as a negative selectable marker.</title>
        <authorList>
            <person name="Behnke M.S."/>
            <person name="Khan A."/>
            <person name="Sibley L.D."/>
        </authorList>
    </citation>
    <scope>NUCLEOTIDE SEQUENCE [LARGE SCALE GENOMIC DNA]</scope>
    <source>
        <strain evidence="2 3">VAND</strain>
    </source>
</reference>
<gene>
    <name evidence="2" type="ORF">TGVAND_261050A</name>
</gene>
<dbReference type="Proteomes" id="UP000028840">
    <property type="component" value="Unassembled WGS sequence"/>
</dbReference>
<dbReference type="EC" id="3.1.13.1" evidence="2"/>
<dbReference type="AlphaFoldDB" id="A0A086QDD4"/>
<keyword evidence="2" id="KW-0378">Hydrolase</keyword>
<dbReference type="EMBL" id="AEYJ02000386">
    <property type="protein sequence ID" value="KFH10616.1"/>
    <property type="molecule type" value="Genomic_DNA"/>
</dbReference>
<feature type="region of interest" description="Disordered" evidence="1">
    <location>
        <begin position="1"/>
        <end position="37"/>
    </location>
</feature>